<dbReference type="PANTHER" id="PTHR46663:SF4">
    <property type="entry name" value="DIGUANYLATE CYCLASE DGCT-RELATED"/>
    <property type="match status" value="1"/>
</dbReference>
<dbReference type="EMBL" id="LWRY01000266">
    <property type="protein sequence ID" value="OCX68457.1"/>
    <property type="molecule type" value="Genomic_DNA"/>
</dbReference>
<name>A0A1C2IQK5_ACITH</name>
<dbReference type="Gene3D" id="3.30.70.270">
    <property type="match status" value="1"/>
</dbReference>
<feature type="domain" description="GGDEF" evidence="1">
    <location>
        <begin position="272"/>
        <end position="406"/>
    </location>
</feature>
<proteinExistence type="predicted"/>
<dbReference type="CDD" id="cd01949">
    <property type="entry name" value="GGDEF"/>
    <property type="match status" value="1"/>
</dbReference>
<sequence>MDTKEDNNMAQNIFGALPWKSGFRYKHKIKPTSAASVVLAQTMSVHRIGITGNLSIQWHDSMISTNVKSAGTHTERTFDVITTRDYQRFNKLLISVINNGENLHVETEKIFNQFCKKILRELGSLKWSSLVEISDAGHPLQRERSLICENAQIKSKIRSLINKGIPEKAALYDLFDPTTPMFLRMLQDYAQEVAIFPVRLERFKGLWIVGSNEPRYIEKFGFENLAVAPRILEIIASAREHAQRDPLTGLPNRTFLHYCLTEARSRSVRKKTQMAVGLLDLDGFKMINDTYGHKAGDWILQEITSRWKKVLRSSDTLLRLGGDEFIILIEDLKSINDVNRLMKMVHAQATELFVYNGHKIQLDVSAGITIFPHDTGDNDILLDHADQALYWAKSSKSKRQRCYFLYSDINSSVAS</sequence>
<accession>A0A1C2IQK5</accession>
<dbReference type="AlphaFoldDB" id="A0A1C2IQK5"/>
<reference evidence="2" key="1">
    <citation type="journal article" date="2016" name="Int. J. Mol. Sci.">
        <title>Comparative genomics of the extreme acidophile Acidithiobacillus thiooxidans reveals intraspecific divergence and niche adaptation.</title>
        <authorList>
            <person name="Zhang X."/>
            <person name="Feng X."/>
            <person name="Tao J."/>
            <person name="Ma L."/>
            <person name="Xiao Y."/>
            <person name="Liang Y."/>
            <person name="Liu X."/>
            <person name="Yin H."/>
        </authorList>
    </citation>
    <scope>NUCLEOTIDE SEQUENCE [LARGE SCALE GENOMIC DNA]</scope>
    <source>
        <strain evidence="2">DXS-W</strain>
    </source>
</reference>
<dbReference type="PROSITE" id="PS50887">
    <property type="entry name" value="GGDEF"/>
    <property type="match status" value="1"/>
</dbReference>
<dbReference type="Proteomes" id="UP000095008">
    <property type="component" value="Unassembled WGS sequence"/>
</dbReference>
<protein>
    <recommendedName>
        <fullName evidence="1">GGDEF domain-containing protein</fullName>
    </recommendedName>
</protein>
<organism evidence="2 3">
    <name type="scientific">Acidithiobacillus thiooxidans</name>
    <name type="common">Thiobacillus thiooxidans</name>
    <dbReference type="NCBI Taxonomy" id="930"/>
    <lineage>
        <taxon>Bacteria</taxon>
        <taxon>Pseudomonadati</taxon>
        <taxon>Pseudomonadota</taxon>
        <taxon>Acidithiobacillia</taxon>
        <taxon>Acidithiobacillales</taxon>
        <taxon>Acidithiobacillaceae</taxon>
        <taxon>Acidithiobacillus</taxon>
    </lineage>
</organism>
<evidence type="ECO:0000313" key="3">
    <source>
        <dbReference type="Proteomes" id="UP000095008"/>
    </source>
</evidence>
<dbReference type="RefSeq" id="WP_065975278.1">
    <property type="nucleotide sequence ID" value="NZ_LWRY01000266.1"/>
</dbReference>
<keyword evidence="3" id="KW-1185">Reference proteome</keyword>
<dbReference type="InterPro" id="IPR043128">
    <property type="entry name" value="Rev_trsase/Diguanyl_cyclase"/>
</dbReference>
<dbReference type="InterPro" id="IPR052163">
    <property type="entry name" value="DGC-Regulatory_Protein"/>
</dbReference>
<gene>
    <name evidence="2" type="ORF">A6M23_18205</name>
</gene>
<evidence type="ECO:0000313" key="2">
    <source>
        <dbReference type="EMBL" id="OCX68457.1"/>
    </source>
</evidence>
<comment type="caution">
    <text evidence="2">The sequence shown here is derived from an EMBL/GenBank/DDBJ whole genome shotgun (WGS) entry which is preliminary data.</text>
</comment>
<dbReference type="SUPFAM" id="SSF55073">
    <property type="entry name" value="Nucleotide cyclase"/>
    <property type="match status" value="1"/>
</dbReference>
<evidence type="ECO:0000259" key="1">
    <source>
        <dbReference type="PROSITE" id="PS50887"/>
    </source>
</evidence>
<dbReference type="OrthoDB" id="5293332at2"/>
<dbReference type="SMART" id="SM00267">
    <property type="entry name" value="GGDEF"/>
    <property type="match status" value="1"/>
</dbReference>
<dbReference type="InterPro" id="IPR000160">
    <property type="entry name" value="GGDEF_dom"/>
</dbReference>
<dbReference type="PANTHER" id="PTHR46663">
    <property type="entry name" value="DIGUANYLATE CYCLASE DGCT-RELATED"/>
    <property type="match status" value="1"/>
</dbReference>
<dbReference type="Pfam" id="PF00990">
    <property type="entry name" value="GGDEF"/>
    <property type="match status" value="1"/>
</dbReference>
<dbReference type="NCBIfam" id="TIGR00254">
    <property type="entry name" value="GGDEF"/>
    <property type="match status" value="1"/>
</dbReference>
<dbReference type="InterPro" id="IPR029787">
    <property type="entry name" value="Nucleotide_cyclase"/>
</dbReference>